<dbReference type="OrthoDB" id="72884at2157"/>
<sequence length="173" mass="19285">MSTIPGVCQSCGMPLMSPSDLGTESDGTPSTQYCTYCYQNGEFTDPTATVEQMSEKAGEIISKMYEMPLDKAIELSRMQIQNLVRWSGRVIPSCESCGMPLVSDHDAGTEKDGTPSTRYCTYCYQNGAFTEPDLTFETMIKKYATMFASEYGMPVNKAEQMVSQFTSTLPRWR</sequence>
<dbReference type="Pfam" id="PF12674">
    <property type="entry name" value="Zn_ribbon_2"/>
    <property type="match status" value="2"/>
</dbReference>
<evidence type="ECO:0000313" key="3">
    <source>
        <dbReference type="Proteomes" id="UP000245657"/>
    </source>
</evidence>
<dbReference type="InterPro" id="IPR025868">
    <property type="entry name" value="Zn_ribbon_dom_put"/>
</dbReference>
<accession>A0A2V2N4G0</accession>
<feature type="domain" description="Putative zinc ribbon" evidence="1">
    <location>
        <begin position="7"/>
        <end position="86"/>
    </location>
</feature>
<gene>
    <name evidence="2" type="ORF">DK846_00200</name>
</gene>
<organism evidence="2 3">
    <name type="scientific">Methanospirillum lacunae</name>
    <dbReference type="NCBI Taxonomy" id="668570"/>
    <lineage>
        <taxon>Archaea</taxon>
        <taxon>Methanobacteriati</taxon>
        <taxon>Methanobacteriota</taxon>
        <taxon>Stenosarchaea group</taxon>
        <taxon>Methanomicrobia</taxon>
        <taxon>Methanomicrobiales</taxon>
        <taxon>Methanospirillaceae</taxon>
        <taxon>Methanospirillum</taxon>
    </lineage>
</organism>
<dbReference type="AlphaFoldDB" id="A0A2V2N4G0"/>
<protein>
    <recommendedName>
        <fullName evidence="1">Putative zinc ribbon domain-containing protein</fullName>
    </recommendedName>
</protein>
<evidence type="ECO:0000259" key="1">
    <source>
        <dbReference type="Pfam" id="PF12674"/>
    </source>
</evidence>
<comment type="caution">
    <text evidence="2">The sequence shown here is derived from an EMBL/GenBank/DDBJ whole genome shotgun (WGS) entry which is preliminary data.</text>
</comment>
<name>A0A2V2N4G0_9EURY</name>
<feature type="domain" description="Putative zinc ribbon" evidence="1">
    <location>
        <begin position="94"/>
        <end position="173"/>
    </location>
</feature>
<dbReference type="RefSeq" id="WP_109966909.1">
    <property type="nucleotide sequence ID" value="NZ_CP176093.1"/>
</dbReference>
<dbReference type="EMBL" id="QGMY01000001">
    <property type="protein sequence ID" value="PWR74709.1"/>
    <property type="molecule type" value="Genomic_DNA"/>
</dbReference>
<reference evidence="2 3" key="1">
    <citation type="submission" date="2018-05" db="EMBL/GenBank/DDBJ databases">
        <title>Draft genome of Methanospirillum lacunae Ki8-1.</title>
        <authorList>
            <person name="Dueholm M.S."/>
            <person name="Nielsen P.H."/>
            <person name="Bakmann L.F."/>
            <person name="Otzen D.E."/>
        </authorList>
    </citation>
    <scope>NUCLEOTIDE SEQUENCE [LARGE SCALE GENOMIC DNA]</scope>
    <source>
        <strain evidence="2 3">Ki8-1</strain>
    </source>
</reference>
<dbReference type="Proteomes" id="UP000245657">
    <property type="component" value="Unassembled WGS sequence"/>
</dbReference>
<evidence type="ECO:0000313" key="2">
    <source>
        <dbReference type="EMBL" id="PWR74709.1"/>
    </source>
</evidence>
<dbReference type="GeneID" id="97548864"/>
<proteinExistence type="predicted"/>
<keyword evidence="3" id="KW-1185">Reference proteome</keyword>